<evidence type="ECO:0000313" key="6">
    <source>
        <dbReference type="EMBL" id="KYN23922.1"/>
    </source>
</evidence>
<protein>
    <submittedName>
        <fullName evidence="6">C4-dicarboxylate ABC transporter</fullName>
    </submittedName>
</protein>
<dbReference type="PANTHER" id="PTHR37955:SF1">
    <property type="entry name" value="DEP DOMAIN-CONTAINING PROTEIN"/>
    <property type="match status" value="1"/>
</dbReference>
<evidence type="ECO:0000256" key="3">
    <source>
        <dbReference type="ARBA" id="ARBA00022989"/>
    </source>
</evidence>
<evidence type="ECO:0000256" key="1">
    <source>
        <dbReference type="ARBA" id="ARBA00004141"/>
    </source>
</evidence>
<feature type="transmembrane region" description="Helical" evidence="5">
    <location>
        <begin position="21"/>
        <end position="39"/>
    </location>
</feature>
<feature type="transmembrane region" description="Helical" evidence="5">
    <location>
        <begin position="45"/>
        <end position="71"/>
    </location>
</feature>
<dbReference type="Proteomes" id="UP000075349">
    <property type="component" value="Unassembled WGS sequence"/>
</dbReference>
<accession>A0A151JDT3</accession>
<name>A0A151JDT3_9VIBR</name>
<dbReference type="InterPro" id="IPR004695">
    <property type="entry name" value="SLAC1/Mae1/Ssu1/TehA"/>
</dbReference>
<evidence type="ECO:0000256" key="2">
    <source>
        <dbReference type="ARBA" id="ARBA00022692"/>
    </source>
</evidence>
<dbReference type="Gene3D" id="1.50.10.150">
    <property type="entry name" value="Voltage-dependent anion channel"/>
    <property type="match status" value="1"/>
</dbReference>
<feature type="transmembrane region" description="Helical" evidence="5">
    <location>
        <begin position="210"/>
        <end position="228"/>
    </location>
</feature>
<evidence type="ECO:0000313" key="7">
    <source>
        <dbReference type="Proteomes" id="UP000075349"/>
    </source>
</evidence>
<comment type="subcellular location">
    <subcellularLocation>
        <location evidence="1">Membrane</location>
        <topology evidence="1">Multi-pass membrane protein</topology>
    </subcellularLocation>
</comment>
<keyword evidence="2 5" id="KW-0812">Transmembrane</keyword>
<dbReference type="CDD" id="cd09323">
    <property type="entry name" value="TDT_SLAC1_like"/>
    <property type="match status" value="1"/>
</dbReference>
<feature type="transmembrane region" description="Helical" evidence="5">
    <location>
        <begin position="260"/>
        <end position="280"/>
    </location>
</feature>
<dbReference type="PANTHER" id="PTHR37955">
    <property type="entry name" value="TELLURITE RESISTANCE PROTEIN TEHA"/>
    <property type="match status" value="1"/>
</dbReference>
<evidence type="ECO:0000256" key="5">
    <source>
        <dbReference type="SAM" id="Phobius"/>
    </source>
</evidence>
<dbReference type="EMBL" id="LOMK01000002">
    <property type="protein sequence ID" value="KYN23922.1"/>
    <property type="molecule type" value="Genomic_DNA"/>
</dbReference>
<dbReference type="RefSeq" id="WP_061893260.1">
    <property type="nucleotide sequence ID" value="NZ_CP035922.1"/>
</dbReference>
<feature type="transmembrane region" description="Helical" evidence="5">
    <location>
        <begin position="116"/>
        <end position="137"/>
    </location>
</feature>
<feature type="transmembrane region" description="Helical" evidence="5">
    <location>
        <begin position="149"/>
        <end position="170"/>
    </location>
</feature>
<organism evidence="6 7">
    <name type="scientific">Vibrio cidicii</name>
    <dbReference type="NCBI Taxonomy" id="1763883"/>
    <lineage>
        <taxon>Bacteria</taxon>
        <taxon>Pseudomonadati</taxon>
        <taxon>Pseudomonadota</taxon>
        <taxon>Gammaproteobacteria</taxon>
        <taxon>Vibrionales</taxon>
        <taxon>Vibrionaceae</taxon>
        <taxon>Vibrio</taxon>
    </lineage>
</organism>
<feature type="transmembrane region" description="Helical" evidence="5">
    <location>
        <begin position="92"/>
        <end position="110"/>
    </location>
</feature>
<comment type="caution">
    <text evidence="6">The sequence shown here is derived from an EMBL/GenBank/DDBJ whole genome shotgun (WGS) entry which is preliminary data.</text>
</comment>
<dbReference type="InterPro" id="IPR052951">
    <property type="entry name" value="Tellurite_res_ion_channel"/>
</dbReference>
<dbReference type="GeneID" id="95680352"/>
<sequence>MKDVSTKQISSMEEESRLIHFPISMFSIVMGLSGLSIAWQKALGTSFPVITTFSSILATTVMLLVSALYLLKITRYPNAVIAETKHPIKINFFAAFSISLLLLSVVWHRFESLSYVLWGLGAVVQLSLTLLVMHSWIHHDHYRLEHANPSWFIPVVGNIIAPITGAKLGFIEISWFFFGVGIVFWLVLLTIIINRLIFHEALPARFKPMLFILLAPPSIGFVSYSSLVPELTDFSRILISVALFTAILLALNINQFRKSGFFLSSWAYSFPVAAFNVALFRYAELTLSPIGFYIGVALLGGLTLLVLWLSFNTLKAIKAGEICKPE</sequence>
<dbReference type="InterPro" id="IPR038665">
    <property type="entry name" value="Voltage-dep_anion_channel_sf"/>
</dbReference>
<dbReference type="Pfam" id="PF03595">
    <property type="entry name" value="SLAC1"/>
    <property type="match status" value="1"/>
</dbReference>
<gene>
    <name evidence="6" type="ORF">AUQ44_19005</name>
</gene>
<feature type="transmembrane region" description="Helical" evidence="5">
    <location>
        <begin position="234"/>
        <end position="253"/>
    </location>
</feature>
<feature type="transmembrane region" description="Helical" evidence="5">
    <location>
        <begin position="292"/>
        <end position="311"/>
    </location>
</feature>
<dbReference type="GO" id="GO:0005886">
    <property type="term" value="C:plasma membrane"/>
    <property type="evidence" value="ECO:0007669"/>
    <property type="project" value="TreeGrafter"/>
</dbReference>
<evidence type="ECO:0000256" key="4">
    <source>
        <dbReference type="ARBA" id="ARBA00023136"/>
    </source>
</evidence>
<feature type="transmembrane region" description="Helical" evidence="5">
    <location>
        <begin position="176"/>
        <end position="198"/>
    </location>
</feature>
<proteinExistence type="predicted"/>
<dbReference type="GO" id="GO:0046583">
    <property type="term" value="F:monoatomic cation efflux transmembrane transporter activity"/>
    <property type="evidence" value="ECO:0007669"/>
    <property type="project" value="TreeGrafter"/>
</dbReference>
<keyword evidence="4 5" id="KW-0472">Membrane</keyword>
<dbReference type="AlphaFoldDB" id="A0A151JDT3"/>
<keyword evidence="3 5" id="KW-1133">Transmembrane helix</keyword>
<reference evidence="7" key="1">
    <citation type="submission" date="2015-12" db="EMBL/GenBank/DDBJ databases">
        <authorList>
            <person name="Tarr C.L."/>
            <person name="Gladney L.M."/>
        </authorList>
    </citation>
    <scope>NUCLEOTIDE SEQUENCE [LARGE SCALE GENOMIC DNA]</scope>
    <source>
        <strain evidence="7">2756-81</strain>
    </source>
</reference>